<keyword evidence="1" id="KW-0285">Flavoprotein</keyword>
<proteinExistence type="predicted"/>
<keyword evidence="3" id="KW-0479">Metal-binding</keyword>
<dbReference type="InterPro" id="IPR017927">
    <property type="entry name" value="FAD-bd_FR_type"/>
</dbReference>
<evidence type="ECO:0000313" key="9">
    <source>
        <dbReference type="EMBL" id="SEB12111.1"/>
    </source>
</evidence>
<feature type="domain" description="2Fe-2S ferredoxin-type" evidence="7">
    <location>
        <begin position="226"/>
        <end position="311"/>
    </location>
</feature>
<evidence type="ECO:0000256" key="3">
    <source>
        <dbReference type="ARBA" id="ARBA00022723"/>
    </source>
</evidence>
<dbReference type="EMBL" id="FNRQ01000006">
    <property type="protein sequence ID" value="SEB12111.1"/>
    <property type="molecule type" value="Genomic_DNA"/>
</dbReference>
<dbReference type="PRINTS" id="PR00409">
    <property type="entry name" value="PHDIOXRDTASE"/>
</dbReference>
<dbReference type="GO" id="GO:0016491">
    <property type="term" value="F:oxidoreductase activity"/>
    <property type="evidence" value="ECO:0007669"/>
    <property type="project" value="UniProtKB-KW"/>
</dbReference>
<evidence type="ECO:0000256" key="5">
    <source>
        <dbReference type="ARBA" id="ARBA00023004"/>
    </source>
</evidence>
<keyword evidence="6" id="KW-0411">Iron-sulfur</keyword>
<reference evidence="10" key="1">
    <citation type="submission" date="2016-10" db="EMBL/GenBank/DDBJ databases">
        <authorList>
            <person name="Varghese N."/>
            <person name="Submissions S."/>
        </authorList>
    </citation>
    <scope>NUCLEOTIDE SEQUENCE [LARGE SCALE GENOMIC DNA]</scope>
    <source>
        <strain evidence="10">LMG 24000</strain>
    </source>
</reference>
<dbReference type="InterPro" id="IPR006058">
    <property type="entry name" value="2Fe2S_fd_BS"/>
</dbReference>
<evidence type="ECO:0000256" key="4">
    <source>
        <dbReference type="ARBA" id="ARBA00023002"/>
    </source>
</evidence>
<dbReference type="SUPFAM" id="SSF52343">
    <property type="entry name" value="Ferredoxin reductase-like, C-terminal NADP-linked domain"/>
    <property type="match status" value="1"/>
</dbReference>
<dbReference type="InterPro" id="IPR036010">
    <property type="entry name" value="2Fe-2S_ferredoxin-like_sf"/>
</dbReference>
<dbReference type="OrthoDB" id="544091at2"/>
<dbReference type="Gene3D" id="3.10.20.30">
    <property type="match status" value="1"/>
</dbReference>
<dbReference type="InterPro" id="IPR012675">
    <property type="entry name" value="Beta-grasp_dom_sf"/>
</dbReference>
<evidence type="ECO:0000259" key="7">
    <source>
        <dbReference type="PROSITE" id="PS51085"/>
    </source>
</evidence>
<dbReference type="Pfam" id="PF00111">
    <property type="entry name" value="Fer2"/>
    <property type="match status" value="1"/>
</dbReference>
<dbReference type="STRING" id="83784.SAMN05192564_106270"/>
<dbReference type="Gene3D" id="2.40.30.10">
    <property type="entry name" value="Translation factors"/>
    <property type="match status" value="1"/>
</dbReference>
<keyword evidence="5" id="KW-0408">Iron</keyword>
<dbReference type="InterPro" id="IPR001041">
    <property type="entry name" value="2Fe-2S_ferredoxin-type"/>
</dbReference>
<dbReference type="SUPFAM" id="SSF54292">
    <property type="entry name" value="2Fe-2S ferredoxin-like"/>
    <property type="match status" value="1"/>
</dbReference>
<dbReference type="AlphaFoldDB" id="A0A1H4GRZ3"/>
<sequence length="311" mass="34061">MLRLRVSSIVQETPSIKTFRLVEPDKRPLPAFSAGSHIVLHLTDDLSRSYSLLNSEEDRHVYEIGVACQSDSTGGSKYIHDHLAINDLLAVDEPINSFELARESDNTVLFCGGIGITPMLSMADRLCRSGARWTLVYCARSKASAAYLDRLAAYGNHVHLHFDDVAGGIYDIQSVVDSSPDTTHFYCCGPSPMIEAFRKATSALPLSRVHLESFVTAQSRDHTEGFVVELARSRKVVSVPPGSTILESLRKQGIPVSFSCEQGSCGACETKVLEGRPDHRDGILSERERKAGKTMMICCSGCIGDRLVLDL</sequence>
<dbReference type="Proteomes" id="UP000198638">
    <property type="component" value="Unassembled WGS sequence"/>
</dbReference>
<evidence type="ECO:0000313" key="10">
    <source>
        <dbReference type="Proteomes" id="UP000198638"/>
    </source>
</evidence>
<accession>A0A1H4GRZ3</accession>
<keyword evidence="4" id="KW-0560">Oxidoreductase</keyword>
<keyword evidence="10" id="KW-1185">Reference proteome</keyword>
<dbReference type="Gene3D" id="3.40.50.80">
    <property type="entry name" value="Nucleotide-binding domain of ferredoxin-NADP reductase (FNR) module"/>
    <property type="match status" value="1"/>
</dbReference>
<dbReference type="CDD" id="cd00207">
    <property type="entry name" value="fer2"/>
    <property type="match status" value="1"/>
</dbReference>
<organism evidence="9 10">
    <name type="scientific">Paraburkholderia sartisoli</name>
    <dbReference type="NCBI Taxonomy" id="83784"/>
    <lineage>
        <taxon>Bacteria</taxon>
        <taxon>Pseudomonadati</taxon>
        <taxon>Pseudomonadota</taxon>
        <taxon>Betaproteobacteria</taxon>
        <taxon>Burkholderiales</taxon>
        <taxon>Burkholderiaceae</taxon>
        <taxon>Paraburkholderia</taxon>
    </lineage>
</organism>
<gene>
    <name evidence="9" type="ORF">SAMN05192564_106270</name>
</gene>
<dbReference type="SUPFAM" id="SSF63380">
    <property type="entry name" value="Riboflavin synthase domain-like"/>
    <property type="match status" value="1"/>
</dbReference>
<dbReference type="PROSITE" id="PS51384">
    <property type="entry name" value="FAD_FR"/>
    <property type="match status" value="1"/>
</dbReference>
<dbReference type="InterPro" id="IPR050415">
    <property type="entry name" value="MRET"/>
</dbReference>
<evidence type="ECO:0000256" key="2">
    <source>
        <dbReference type="ARBA" id="ARBA00022714"/>
    </source>
</evidence>
<feature type="domain" description="FAD-binding FR-type" evidence="8">
    <location>
        <begin position="1"/>
        <end position="101"/>
    </location>
</feature>
<dbReference type="CDD" id="cd06185">
    <property type="entry name" value="PDR_like"/>
    <property type="match status" value="1"/>
</dbReference>
<dbReference type="GO" id="GO:0046872">
    <property type="term" value="F:metal ion binding"/>
    <property type="evidence" value="ECO:0007669"/>
    <property type="project" value="UniProtKB-KW"/>
</dbReference>
<dbReference type="InterPro" id="IPR039261">
    <property type="entry name" value="FNR_nucleotide-bd"/>
</dbReference>
<name>A0A1H4GRZ3_9BURK</name>
<dbReference type="InterPro" id="IPR017938">
    <property type="entry name" value="Riboflavin_synthase-like_b-brl"/>
</dbReference>
<evidence type="ECO:0000256" key="1">
    <source>
        <dbReference type="ARBA" id="ARBA00022630"/>
    </source>
</evidence>
<evidence type="ECO:0000259" key="8">
    <source>
        <dbReference type="PROSITE" id="PS51384"/>
    </source>
</evidence>
<protein>
    <submittedName>
        <fullName evidence="9">Ferredoxin--NADP+ reductase</fullName>
    </submittedName>
</protein>
<dbReference type="PANTHER" id="PTHR47354:SF1">
    <property type="entry name" value="CARNITINE MONOOXYGENASE REDUCTASE SUBUNIT"/>
    <property type="match status" value="1"/>
</dbReference>
<dbReference type="RefSeq" id="WP_090535559.1">
    <property type="nucleotide sequence ID" value="NZ_FNRQ01000006.1"/>
</dbReference>
<dbReference type="GO" id="GO:0051537">
    <property type="term" value="F:2 iron, 2 sulfur cluster binding"/>
    <property type="evidence" value="ECO:0007669"/>
    <property type="project" value="UniProtKB-KW"/>
</dbReference>
<dbReference type="PROSITE" id="PS00197">
    <property type="entry name" value="2FE2S_FER_1"/>
    <property type="match status" value="1"/>
</dbReference>
<dbReference type="PANTHER" id="PTHR47354">
    <property type="entry name" value="NADH OXIDOREDUCTASE HCR"/>
    <property type="match status" value="1"/>
</dbReference>
<dbReference type="Pfam" id="PF00175">
    <property type="entry name" value="NAD_binding_1"/>
    <property type="match status" value="1"/>
</dbReference>
<dbReference type="PROSITE" id="PS51085">
    <property type="entry name" value="2FE2S_FER_2"/>
    <property type="match status" value="1"/>
</dbReference>
<keyword evidence="2" id="KW-0001">2Fe-2S</keyword>
<dbReference type="InterPro" id="IPR001433">
    <property type="entry name" value="OxRdtase_FAD/NAD-bd"/>
</dbReference>
<evidence type="ECO:0000256" key="6">
    <source>
        <dbReference type="ARBA" id="ARBA00023014"/>
    </source>
</evidence>